<dbReference type="Proteomes" id="UP000287239">
    <property type="component" value="Unassembled WGS sequence"/>
</dbReference>
<evidence type="ECO:0008006" key="4">
    <source>
        <dbReference type="Google" id="ProtNLM"/>
    </source>
</evidence>
<dbReference type="GeneID" id="98566873"/>
<dbReference type="PANTHER" id="PTHR18964:SF165">
    <property type="entry name" value="BETA-GLUCOSIDE KINASE"/>
    <property type="match status" value="1"/>
</dbReference>
<dbReference type="OrthoDB" id="9795247at2"/>
<reference evidence="2 3" key="1">
    <citation type="submission" date="2017-05" db="EMBL/GenBank/DDBJ databases">
        <title>Vagococcus spp. assemblies.</title>
        <authorList>
            <person name="Gulvik C.A."/>
        </authorList>
    </citation>
    <scope>NUCLEOTIDE SEQUENCE [LARGE SCALE GENOMIC DNA]</scope>
    <source>
        <strain evidence="2 3">NCFB 2777</strain>
    </source>
</reference>
<dbReference type="InterPro" id="IPR043129">
    <property type="entry name" value="ATPase_NBD"/>
</dbReference>
<dbReference type="EMBL" id="NGJU01000001">
    <property type="protein sequence ID" value="RST97846.1"/>
    <property type="molecule type" value="Genomic_DNA"/>
</dbReference>
<dbReference type="PANTHER" id="PTHR18964">
    <property type="entry name" value="ROK (REPRESSOR, ORF, KINASE) FAMILY"/>
    <property type="match status" value="1"/>
</dbReference>
<gene>
    <name evidence="2" type="ORF">CBF35_00710</name>
</gene>
<dbReference type="InterPro" id="IPR000600">
    <property type="entry name" value="ROK"/>
</dbReference>
<evidence type="ECO:0000313" key="3">
    <source>
        <dbReference type="Proteomes" id="UP000287239"/>
    </source>
</evidence>
<proteinExistence type="inferred from homology"/>
<comment type="similarity">
    <text evidence="1">Belongs to the ROK (NagC/XylR) family.</text>
</comment>
<dbReference type="SUPFAM" id="SSF53067">
    <property type="entry name" value="Actin-like ATPase domain"/>
    <property type="match status" value="1"/>
</dbReference>
<protein>
    <recommendedName>
        <fullName evidence="4">ROK family protein</fullName>
    </recommendedName>
</protein>
<dbReference type="RefSeq" id="WP_126777967.1">
    <property type="nucleotide sequence ID" value="NZ_NGJU01000001.1"/>
</dbReference>
<evidence type="ECO:0000256" key="1">
    <source>
        <dbReference type="ARBA" id="ARBA00006479"/>
    </source>
</evidence>
<organism evidence="2 3">
    <name type="scientific">Vagococcus salmoninarum</name>
    <dbReference type="NCBI Taxonomy" id="2739"/>
    <lineage>
        <taxon>Bacteria</taxon>
        <taxon>Bacillati</taxon>
        <taxon>Bacillota</taxon>
        <taxon>Bacilli</taxon>
        <taxon>Lactobacillales</taxon>
        <taxon>Enterococcaceae</taxon>
        <taxon>Vagococcus</taxon>
    </lineage>
</organism>
<sequence>MQKILCLDVGGTSIKSAIYQTDGKLLETFESVATNASEIKLGETILKVVKERLALNSGVSGIAIASAGVIDSEAGKVIYSGYTIPNYTETEIKKNVESLTGLPCEVENDANCAGLAEMWQGAGQDYQSGVCLTVGTGVGGAVIINGQLVKGRGFTAGEVGYMPVNGQNFQDVASTTSLIARVNQLSLEKAYQSGEEIFKAAKEGNQECVQGIDELITNLAAGISIIMYLLNPDVIVLGGGIMAQKDYLHDKLMKRVSETIIDRQFATSAIVFAEHQNNAGMVGALYQFNHKNSR</sequence>
<comment type="caution">
    <text evidence="2">The sequence shown here is derived from an EMBL/GenBank/DDBJ whole genome shotgun (WGS) entry which is preliminary data.</text>
</comment>
<keyword evidence="3" id="KW-1185">Reference proteome</keyword>
<name>A0A429ZW21_9ENTE</name>
<accession>A0A429ZW21</accession>
<dbReference type="AlphaFoldDB" id="A0A429ZW21"/>
<dbReference type="CDD" id="cd24068">
    <property type="entry name" value="ASKHA_NBD_ROK_FnNanK-like"/>
    <property type="match status" value="1"/>
</dbReference>
<dbReference type="Pfam" id="PF00480">
    <property type="entry name" value="ROK"/>
    <property type="match status" value="1"/>
</dbReference>
<dbReference type="Gene3D" id="3.30.420.40">
    <property type="match status" value="2"/>
</dbReference>
<evidence type="ECO:0000313" key="2">
    <source>
        <dbReference type="EMBL" id="RST97846.1"/>
    </source>
</evidence>